<sequence length="287" mass="31195">MPSSRRLKATGLLALLTLLTILYITHGTSSTHNSPFYTRTVAAIQARQSNAAREDLEAKQHQQRLERVEREHKVAMSAAKDDEVPPKPIPSAGVGATGNPYEQKPIAGRKMMGDGKVVHDASGKQEGDDGVAKVGNVGPQASRAAVGEDEEAKKEQQKVETALNEVLKKGPIIVFSKSYCPFSKKAKHILLDLYNISPPPYVVELDQHELGPGLQKALEKMTGRRTVPNVLVNGRSIGGGDDIEELHVSDKLMSTISTMGGKRIMKVEKAEPAEKADEKKAEMKFKA</sequence>
<evidence type="ECO:0000259" key="4">
    <source>
        <dbReference type="Pfam" id="PF00462"/>
    </source>
</evidence>
<dbReference type="PROSITE" id="PS51354">
    <property type="entry name" value="GLUTAREDOXIN_2"/>
    <property type="match status" value="1"/>
</dbReference>
<accession>A0AAV9P5B5</accession>
<dbReference type="Proteomes" id="UP001337655">
    <property type="component" value="Unassembled WGS sequence"/>
</dbReference>
<feature type="domain" description="Glutaredoxin" evidence="4">
    <location>
        <begin position="172"/>
        <end position="237"/>
    </location>
</feature>
<evidence type="ECO:0000313" key="6">
    <source>
        <dbReference type="Proteomes" id="UP001337655"/>
    </source>
</evidence>
<dbReference type="GO" id="GO:0005796">
    <property type="term" value="C:Golgi lumen"/>
    <property type="evidence" value="ECO:0007669"/>
    <property type="project" value="TreeGrafter"/>
</dbReference>
<evidence type="ECO:0000256" key="3">
    <source>
        <dbReference type="SAM" id="SignalP"/>
    </source>
</evidence>
<dbReference type="Gene3D" id="3.40.30.10">
    <property type="entry name" value="Glutaredoxin"/>
    <property type="match status" value="1"/>
</dbReference>
<comment type="similarity">
    <text evidence="1">Belongs to the glutaredoxin family. Monothiol subfamily.</text>
</comment>
<dbReference type="PANTHER" id="PTHR45694:SF5">
    <property type="entry name" value="GLUTAREDOXIN 2"/>
    <property type="match status" value="1"/>
</dbReference>
<dbReference type="EMBL" id="JAVRRT010000010">
    <property type="protein sequence ID" value="KAK5168037.1"/>
    <property type="molecule type" value="Genomic_DNA"/>
</dbReference>
<feature type="chain" id="PRO_5043900319" description="Glutaredoxin domain-containing protein" evidence="3">
    <location>
        <begin position="31"/>
        <end position="287"/>
    </location>
</feature>
<evidence type="ECO:0000256" key="1">
    <source>
        <dbReference type="ARBA" id="ARBA00009630"/>
    </source>
</evidence>
<dbReference type="SUPFAM" id="SSF52833">
    <property type="entry name" value="Thioredoxin-like"/>
    <property type="match status" value="1"/>
</dbReference>
<dbReference type="InterPro" id="IPR011899">
    <property type="entry name" value="Glutaredoxin_euk/vir"/>
</dbReference>
<dbReference type="InterPro" id="IPR036249">
    <property type="entry name" value="Thioredoxin-like_sf"/>
</dbReference>
<evidence type="ECO:0000256" key="2">
    <source>
        <dbReference type="SAM" id="MobiDB-lite"/>
    </source>
</evidence>
<dbReference type="GO" id="GO:0034599">
    <property type="term" value="P:cellular response to oxidative stress"/>
    <property type="evidence" value="ECO:0007669"/>
    <property type="project" value="TreeGrafter"/>
</dbReference>
<dbReference type="Pfam" id="PF00462">
    <property type="entry name" value="Glutaredoxin"/>
    <property type="match status" value="1"/>
</dbReference>
<dbReference type="InterPro" id="IPR014025">
    <property type="entry name" value="Glutaredoxin_subgr"/>
</dbReference>
<keyword evidence="6" id="KW-1185">Reference proteome</keyword>
<name>A0AAV9P5B5_9PEZI</name>
<gene>
    <name evidence="5" type="ORF">LTR77_006605</name>
</gene>
<dbReference type="AlphaFoldDB" id="A0AAV9P5B5"/>
<keyword evidence="3" id="KW-0732">Signal</keyword>
<dbReference type="InterPro" id="IPR002109">
    <property type="entry name" value="Glutaredoxin"/>
</dbReference>
<feature type="region of interest" description="Disordered" evidence="2">
    <location>
        <begin position="77"/>
        <end position="100"/>
    </location>
</feature>
<dbReference type="GO" id="GO:0004362">
    <property type="term" value="F:glutathione-disulfide reductase (NADPH) activity"/>
    <property type="evidence" value="ECO:0007669"/>
    <property type="project" value="UniProtKB-ARBA"/>
</dbReference>
<dbReference type="PANTHER" id="PTHR45694">
    <property type="entry name" value="GLUTAREDOXIN 2"/>
    <property type="match status" value="1"/>
</dbReference>
<dbReference type="GeneID" id="89927945"/>
<dbReference type="GO" id="GO:0000324">
    <property type="term" value="C:fungal-type vacuole"/>
    <property type="evidence" value="ECO:0007669"/>
    <property type="project" value="TreeGrafter"/>
</dbReference>
<proteinExistence type="inferred from homology"/>
<protein>
    <recommendedName>
        <fullName evidence="4">Glutaredoxin domain-containing protein</fullName>
    </recommendedName>
</protein>
<dbReference type="RefSeq" id="XP_064657647.1">
    <property type="nucleotide sequence ID" value="XM_064803846.1"/>
</dbReference>
<organism evidence="5 6">
    <name type="scientific">Saxophila tyrrhenica</name>
    <dbReference type="NCBI Taxonomy" id="1690608"/>
    <lineage>
        <taxon>Eukaryota</taxon>
        <taxon>Fungi</taxon>
        <taxon>Dikarya</taxon>
        <taxon>Ascomycota</taxon>
        <taxon>Pezizomycotina</taxon>
        <taxon>Dothideomycetes</taxon>
        <taxon>Dothideomycetidae</taxon>
        <taxon>Mycosphaerellales</taxon>
        <taxon>Extremaceae</taxon>
        <taxon>Saxophila</taxon>
    </lineage>
</organism>
<feature type="signal peptide" evidence="3">
    <location>
        <begin position="1"/>
        <end position="30"/>
    </location>
</feature>
<dbReference type="PRINTS" id="PR00160">
    <property type="entry name" value="GLUTAREDOXIN"/>
</dbReference>
<comment type="caution">
    <text evidence="5">The sequence shown here is derived from an EMBL/GenBank/DDBJ whole genome shotgun (WGS) entry which is preliminary data.</text>
</comment>
<dbReference type="GO" id="GO:0005801">
    <property type="term" value="C:cis-Golgi network"/>
    <property type="evidence" value="ECO:0007669"/>
    <property type="project" value="UniProtKB-ARBA"/>
</dbReference>
<reference evidence="5 6" key="1">
    <citation type="submission" date="2023-08" db="EMBL/GenBank/DDBJ databases">
        <title>Black Yeasts Isolated from many extreme environments.</title>
        <authorList>
            <person name="Coleine C."/>
            <person name="Stajich J.E."/>
            <person name="Selbmann L."/>
        </authorList>
    </citation>
    <scope>NUCLEOTIDE SEQUENCE [LARGE SCALE GENOMIC DNA]</scope>
    <source>
        <strain evidence="5 6">CCFEE 5935</strain>
    </source>
</reference>
<dbReference type="FunFam" id="3.40.30.10:FF:000093">
    <property type="entry name" value="Glutaredoxin 2"/>
    <property type="match status" value="1"/>
</dbReference>
<dbReference type="CDD" id="cd03419">
    <property type="entry name" value="GRX_GRXh_1_2_like"/>
    <property type="match status" value="1"/>
</dbReference>
<dbReference type="NCBIfam" id="TIGR02180">
    <property type="entry name" value="GRX_euk"/>
    <property type="match status" value="1"/>
</dbReference>
<evidence type="ECO:0000313" key="5">
    <source>
        <dbReference type="EMBL" id="KAK5168037.1"/>
    </source>
</evidence>